<dbReference type="GO" id="GO:0046872">
    <property type="term" value="F:metal ion binding"/>
    <property type="evidence" value="ECO:0007669"/>
    <property type="project" value="UniProtKB-KW"/>
</dbReference>
<dbReference type="InterPro" id="IPR027368">
    <property type="entry name" value="MnmE_dom2"/>
</dbReference>
<dbReference type="InterPro" id="IPR006073">
    <property type="entry name" value="GTP-bd"/>
</dbReference>
<feature type="binding site" evidence="8">
    <location>
        <position position="443"/>
    </location>
    <ligand>
        <name>(6S)-5-formyl-5,6,7,8-tetrahydrofolate</name>
        <dbReference type="ChEBI" id="CHEBI:57457"/>
    </ligand>
</feature>
<evidence type="ECO:0000256" key="7">
    <source>
        <dbReference type="ARBA" id="ARBA00023134"/>
    </source>
</evidence>
<evidence type="ECO:0000256" key="6">
    <source>
        <dbReference type="ARBA" id="ARBA00022958"/>
    </source>
</evidence>
<keyword evidence="8" id="KW-0479">Metal-binding</keyword>
<dbReference type="GO" id="GO:0005525">
    <property type="term" value="F:GTP binding"/>
    <property type="evidence" value="ECO:0007669"/>
    <property type="project" value="UniProtKB-UniRule"/>
</dbReference>
<evidence type="ECO:0000256" key="2">
    <source>
        <dbReference type="ARBA" id="ARBA00022694"/>
    </source>
</evidence>
<dbReference type="RefSeq" id="WP_136598930.1">
    <property type="nucleotide sequence ID" value="NZ_STGV01000004.1"/>
</dbReference>
<feature type="binding site" evidence="8">
    <location>
        <position position="24"/>
    </location>
    <ligand>
        <name>(6S)-5-formyl-5,6,7,8-tetrahydrofolate</name>
        <dbReference type="ChEBI" id="CHEBI:57457"/>
    </ligand>
</feature>
<dbReference type="HAMAP" id="MF_00379">
    <property type="entry name" value="GTPase_MnmE"/>
    <property type="match status" value="1"/>
</dbReference>
<dbReference type="InterPro" id="IPR018948">
    <property type="entry name" value="GTP-bd_TrmE_N"/>
</dbReference>
<dbReference type="Gene3D" id="3.40.50.300">
    <property type="entry name" value="P-loop containing nucleotide triphosphate hydrolases"/>
    <property type="match status" value="1"/>
</dbReference>
<dbReference type="InterPro" id="IPR027417">
    <property type="entry name" value="P-loop_NTPase"/>
</dbReference>
<keyword evidence="6 8" id="KW-0630">Potassium</keyword>
<evidence type="ECO:0000256" key="1">
    <source>
        <dbReference type="ARBA" id="ARBA00011043"/>
    </source>
</evidence>
<dbReference type="CDD" id="cd14858">
    <property type="entry name" value="TrmE_N"/>
    <property type="match status" value="1"/>
</dbReference>
<feature type="domain" description="TrmE-type G" evidence="10">
    <location>
        <begin position="219"/>
        <end position="367"/>
    </location>
</feature>
<dbReference type="GO" id="GO:0003924">
    <property type="term" value="F:GTPase activity"/>
    <property type="evidence" value="ECO:0007669"/>
    <property type="project" value="UniProtKB-UniRule"/>
</dbReference>
<feature type="binding site" evidence="8">
    <location>
        <position position="82"/>
    </location>
    <ligand>
        <name>(6S)-5-formyl-5,6,7,8-tetrahydrofolate</name>
        <dbReference type="ChEBI" id="CHEBI:57457"/>
    </ligand>
</feature>
<feature type="binding site" evidence="8">
    <location>
        <position position="254"/>
    </location>
    <ligand>
        <name>Mg(2+)</name>
        <dbReference type="ChEBI" id="CHEBI:18420"/>
    </ligand>
</feature>
<dbReference type="InterPro" id="IPR031168">
    <property type="entry name" value="G_TrmE"/>
</dbReference>
<dbReference type="NCBIfam" id="TIGR00450">
    <property type="entry name" value="mnmE_trmE_thdF"/>
    <property type="match status" value="1"/>
</dbReference>
<keyword evidence="3 8" id="KW-0547">Nucleotide-binding</keyword>
<comment type="cofactor">
    <cofactor evidence="8">
        <name>K(+)</name>
        <dbReference type="ChEBI" id="CHEBI:29103"/>
    </cofactor>
    <text evidence="8">Binds 1 potassium ion per subunit.</text>
</comment>
<dbReference type="AlphaFoldDB" id="A0A4S8NX34"/>
<feature type="binding site" evidence="8">
    <location>
        <position position="250"/>
    </location>
    <ligand>
        <name>K(+)</name>
        <dbReference type="ChEBI" id="CHEBI:29103"/>
    </ligand>
</feature>
<feature type="binding site" evidence="8">
    <location>
        <begin position="273"/>
        <end position="276"/>
    </location>
    <ligand>
        <name>GTP</name>
        <dbReference type="ChEBI" id="CHEBI:37565"/>
    </ligand>
</feature>
<feature type="binding site" evidence="8">
    <location>
        <position position="233"/>
    </location>
    <ligand>
        <name>Mg(2+)</name>
        <dbReference type="ChEBI" id="CHEBI:18420"/>
    </ligand>
</feature>
<dbReference type="CDD" id="cd04164">
    <property type="entry name" value="trmE"/>
    <property type="match status" value="1"/>
</dbReference>
<keyword evidence="5 8" id="KW-0460">Magnesium</keyword>
<dbReference type="GO" id="GO:0002098">
    <property type="term" value="P:tRNA wobble uridine modification"/>
    <property type="evidence" value="ECO:0007669"/>
    <property type="project" value="TreeGrafter"/>
</dbReference>
<dbReference type="PROSITE" id="PS51709">
    <property type="entry name" value="G_TRME"/>
    <property type="match status" value="1"/>
</dbReference>
<feature type="binding site" evidence="8">
    <location>
        <begin position="229"/>
        <end position="234"/>
    </location>
    <ligand>
        <name>GTP</name>
        <dbReference type="ChEBI" id="CHEBI:37565"/>
    </ligand>
</feature>
<name>A0A4S8NX34_9HYPH</name>
<dbReference type="Gene3D" id="1.20.120.430">
    <property type="entry name" value="tRNA modification GTPase MnmE domain 2"/>
    <property type="match status" value="1"/>
</dbReference>
<comment type="caution">
    <text evidence="8">Lacks conserved residue(s) required for the propagation of feature annotation.</text>
</comment>
<comment type="subunit">
    <text evidence="8">Homodimer. Heterotetramer of two MnmE and two MnmG subunits.</text>
</comment>
<feature type="binding site" evidence="8">
    <location>
        <position position="229"/>
    </location>
    <ligand>
        <name>K(+)</name>
        <dbReference type="ChEBI" id="CHEBI:29103"/>
    </ligand>
</feature>
<dbReference type="InterPro" id="IPR005225">
    <property type="entry name" value="Small_GTP-bd"/>
</dbReference>
<dbReference type="SUPFAM" id="SSF52540">
    <property type="entry name" value="P-loop containing nucleoside triphosphate hydrolases"/>
    <property type="match status" value="1"/>
</dbReference>
<evidence type="ECO:0000256" key="9">
    <source>
        <dbReference type="RuleBase" id="RU003313"/>
    </source>
</evidence>
<dbReference type="PANTHER" id="PTHR42714">
    <property type="entry name" value="TRNA MODIFICATION GTPASE GTPBP3"/>
    <property type="match status" value="1"/>
</dbReference>
<comment type="subcellular location">
    <subcellularLocation>
        <location evidence="8">Cytoplasm</location>
    </subcellularLocation>
</comment>
<feature type="binding site" evidence="8">
    <location>
        <begin position="248"/>
        <end position="254"/>
    </location>
    <ligand>
        <name>GTP</name>
        <dbReference type="ChEBI" id="CHEBI:37565"/>
    </ligand>
</feature>
<sequence length="443" mass="48154">MTAAKETIFALASGAPPAGVAVIRISGPLSLDATQRITAQPLPKPRYAALRSIVGRSGQLLDKALVLLFPAPHSFTGEDCAELHLHGGKAVVNAVLNELAGFEGLRLAEAGEFSRRAFENGKLDLVEIEGLADLLSAETEMQRRLAAEQSAGHLSSLYEGWRERLIFARAMIEAELDFSDEGDIPGSVSDRVWSEVAKLQSEIDTVIDSIKTGEIIRDGFRVVLAGPPNAGKSSLMNALARRDIAIVTDVAGTTRDVLHCELDLEGYKIHLYDTAGLRDTEDRVEQEGIRRALTTIADADLILRLRAPGVAGEVDLPENAIPVIDVSTKLDLRDEVYPFESAESLAVSVIDGRGIDLLRRMILESVVARTRVGSLAIPSRLRHAQRLLAARSSLSDCLERSELPLELRAEYLRHAAEELARITGRIDTETLLGKIFSEFCVGK</sequence>
<dbReference type="FunFam" id="3.30.1360.120:FF:000007">
    <property type="entry name" value="tRNA modification GTPase GTPBP3, mitochondrial"/>
    <property type="match status" value="1"/>
</dbReference>
<dbReference type="Pfam" id="PF12631">
    <property type="entry name" value="MnmE_helical"/>
    <property type="match status" value="1"/>
</dbReference>
<dbReference type="Gene3D" id="3.30.1360.120">
    <property type="entry name" value="Probable tRNA modification gtpase trme, domain 1"/>
    <property type="match status" value="1"/>
</dbReference>
<feature type="binding site" evidence="8">
    <location>
        <position position="253"/>
    </location>
    <ligand>
        <name>K(+)</name>
        <dbReference type="ChEBI" id="CHEBI:29103"/>
    </ligand>
</feature>
<dbReference type="OrthoDB" id="9805918at2"/>
<feature type="binding site" evidence="8">
    <location>
        <position position="122"/>
    </location>
    <ligand>
        <name>(6S)-5-formyl-5,6,7,8-tetrahydrofolate</name>
        <dbReference type="ChEBI" id="CHEBI:57457"/>
    </ligand>
</feature>
<dbReference type="SUPFAM" id="SSF116878">
    <property type="entry name" value="TrmE connector domain"/>
    <property type="match status" value="1"/>
</dbReference>
<dbReference type="EMBL" id="STGV01000004">
    <property type="protein sequence ID" value="THV22157.1"/>
    <property type="molecule type" value="Genomic_DNA"/>
</dbReference>
<comment type="function">
    <text evidence="8">Exhibits a very high intrinsic GTPase hydrolysis rate. Involved in the addition of a carboxymethylaminomethyl (cmnm) group at the wobble position (U34) of certain tRNAs, forming tRNA-cmnm(5)s(2)U34.</text>
</comment>
<evidence type="ECO:0000256" key="4">
    <source>
        <dbReference type="ARBA" id="ARBA00022801"/>
    </source>
</evidence>
<dbReference type="NCBIfam" id="TIGR00231">
    <property type="entry name" value="small_GTP"/>
    <property type="match status" value="1"/>
</dbReference>
<dbReference type="PRINTS" id="PR00449">
    <property type="entry name" value="RASTRNSFRMNG"/>
</dbReference>
<keyword evidence="2 8" id="KW-0819">tRNA processing</keyword>
<keyword evidence="12" id="KW-1185">Reference proteome</keyword>
<evidence type="ECO:0000313" key="11">
    <source>
        <dbReference type="EMBL" id="THV22157.1"/>
    </source>
</evidence>
<protein>
    <recommendedName>
        <fullName evidence="8">tRNA modification GTPase MnmE</fullName>
        <ecNumber evidence="8">3.6.-.-</ecNumber>
    </recommendedName>
</protein>
<dbReference type="NCBIfam" id="NF003661">
    <property type="entry name" value="PRK05291.1-3"/>
    <property type="match status" value="1"/>
</dbReference>
<evidence type="ECO:0000256" key="8">
    <source>
        <dbReference type="HAMAP-Rule" id="MF_00379"/>
    </source>
</evidence>
<comment type="caution">
    <text evidence="11">The sequence shown here is derived from an EMBL/GenBank/DDBJ whole genome shotgun (WGS) entry which is preliminary data.</text>
</comment>
<accession>A0A4S8NX34</accession>
<dbReference type="Pfam" id="PF01926">
    <property type="entry name" value="MMR_HSR1"/>
    <property type="match status" value="1"/>
</dbReference>
<evidence type="ECO:0000313" key="12">
    <source>
        <dbReference type="Proteomes" id="UP000308828"/>
    </source>
</evidence>
<dbReference type="Proteomes" id="UP000308828">
    <property type="component" value="Unassembled WGS sequence"/>
</dbReference>
<proteinExistence type="inferred from homology"/>
<dbReference type="GO" id="GO:0005737">
    <property type="term" value="C:cytoplasm"/>
    <property type="evidence" value="ECO:0007669"/>
    <property type="project" value="UniProtKB-SubCell"/>
</dbReference>
<gene>
    <name evidence="8 11" type="primary">mnmE</name>
    <name evidence="8" type="synonym">trmE</name>
    <name evidence="11" type="ORF">FAA97_12710</name>
</gene>
<evidence type="ECO:0000256" key="5">
    <source>
        <dbReference type="ARBA" id="ARBA00022842"/>
    </source>
</evidence>
<evidence type="ECO:0000256" key="3">
    <source>
        <dbReference type="ARBA" id="ARBA00022741"/>
    </source>
</evidence>
<keyword evidence="4 8" id="KW-0378">Hydrolase</keyword>
<dbReference type="InterPro" id="IPR027266">
    <property type="entry name" value="TrmE/GcvT-like"/>
</dbReference>
<comment type="similarity">
    <text evidence="1 8 9">Belongs to the TRAFAC class TrmE-Era-EngA-EngB-Septin-like GTPase superfamily. TrmE GTPase family.</text>
</comment>
<dbReference type="InterPro" id="IPR025867">
    <property type="entry name" value="MnmE_helical"/>
</dbReference>
<reference evidence="11 12" key="1">
    <citation type="submission" date="2019-04" db="EMBL/GenBank/DDBJ databases">
        <title>Genome sequence of strain shin9-1.</title>
        <authorList>
            <person name="Gao J."/>
            <person name="Sun J."/>
        </authorList>
    </citation>
    <scope>NUCLEOTIDE SEQUENCE [LARGE SCALE GENOMIC DNA]</scope>
    <source>
        <strain evidence="12">shin9-1</strain>
    </source>
</reference>
<dbReference type="InterPro" id="IPR004520">
    <property type="entry name" value="GTPase_MnmE"/>
</dbReference>
<dbReference type="EC" id="3.6.-.-" evidence="8"/>
<organism evidence="11 12">
    <name type="scientific">Peteryoungia ipomoeae</name>
    <dbReference type="NCBI Taxonomy" id="1210932"/>
    <lineage>
        <taxon>Bacteria</taxon>
        <taxon>Pseudomonadati</taxon>
        <taxon>Pseudomonadota</taxon>
        <taxon>Alphaproteobacteria</taxon>
        <taxon>Hyphomicrobiales</taxon>
        <taxon>Rhizobiaceae</taxon>
        <taxon>Peteryoungia</taxon>
    </lineage>
</organism>
<keyword evidence="7 8" id="KW-0342">GTP-binding</keyword>
<feature type="binding site" evidence="8">
    <location>
        <position position="248"/>
    </location>
    <ligand>
        <name>K(+)</name>
        <dbReference type="ChEBI" id="CHEBI:29103"/>
    </ligand>
</feature>
<dbReference type="PANTHER" id="PTHR42714:SF2">
    <property type="entry name" value="TRNA MODIFICATION GTPASE GTPBP3, MITOCHONDRIAL"/>
    <property type="match status" value="1"/>
</dbReference>
<dbReference type="Pfam" id="PF10396">
    <property type="entry name" value="TrmE_N"/>
    <property type="match status" value="1"/>
</dbReference>
<dbReference type="GO" id="GO:0030488">
    <property type="term" value="P:tRNA methylation"/>
    <property type="evidence" value="ECO:0007669"/>
    <property type="project" value="TreeGrafter"/>
</dbReference>
<evidence type="ECO:0000259" key="10">
    <source>
        <dbReference type="PROSITE" id="PS51709"/>
    </source>
</evidence>
<keyword evidence="8" id="KW-0963">Cytoplasm</keyword>